<organism evidence="2 3">
    <name type="scientific">Stieleria neptunia</name>
    <dbReference type="NCBI Taxonomy" id="2527979"/>
    <lineage>
        <taxon>Bacteria</taxon>
        <taxon>Pseudomonadati</taxon>
        <taxon>Planctomycetota</taxon>
        <taxon>Planctomycetia</taxon>
        <taxon>Pirellulales</taxon>
        <taxon>Pirellulaceae</taxon>
        <taxon>Stieleria</taxon>
    </lineage>
</organism>
<sequence>MTIAQPSDSASQTPLFDHGQHAKATRAAAASAAKEKGPNRRLQILTLLRSRGTTGATRHEIADAMGWPLSSVCSPVLELLRTGDLIENGEKRKTQFGSMAAVIVVNPLKAEG</sequence>
<dbReference type="OrthoDB" id="288540at2"/>
<name>A0A518HQ44_9BACT</name>
<protein>
    <recommendedName>
        <fullName evidence="4">MarR family protein</fullName>
    </recommendedName>
</protein>
<dbReference type="EMBL" id="CP037423">
    <property type="protein sequence ID" value="QDV42941.1"/>
    <property type="molecule type" value="Genomic_DNA"/>
</dbReference>
<dbReference type="KEGG" id="snep:Enr13x_27930"/>
<evidence type="ECO:0000313" key="3">
    <source>
        <dbReference type="Proteomes" id="UP000319004"/>
    </source>
</evidence>
<accession>A0A518HQ44</accession>
<dbReference type="Proteomes" id="UP000319004">
    <property type="component" value="Chromosome"/>
</dbReference>
<dbReference type="AlphaFoldDB" id="A0A518HQ44"/>
<evidence type="ECO:0000256" key="1">
    <source>
        <dbReference type="SAM" id="MobiDB-lite"/>
    </source>
</evidence>
<evidence type="ECO:0008006" key="4">
    <source>
        <dbReference type="Google" id="ProtNLM"/>
    </source>
</evidence>
<gene>
    <name evidence="2" type="ORF">Enr13x_27930</name>
</gene>
<dbReference type="RefSeq" id="WP_145386695.1">
    <property type="nucleotide sequence ID" value="NZ_CP037423.1"/>
</dbReference>
<proteinExistence type="predicted"/>
<reference evidence="2 3" key="1">
    <citation type="submission" date="2019-03" db="EMBL/GenBank/DDBJ databases">
        <title>Deep-cultivation of Planctomycetes and their phenomic and genomic characterization uncovers novel biology.</title>
        <authorList>
            <person name="Wiegand S."/>
            <person name="Jogler M."/>
            <person name="Boedeker C."/>
            <person name="Pinto D."/>
            <person name="Vollmers J."/>
            <person name="Rivas-Marin E."/>
            <person name="Kohn T."/>
            <person name="Peeters S.H."/>
            <person name="Heuer A."/>
            <person name="Rast P."/>
            <person name="Oberbeckmann S."/>
            <person name="Bunk B."/>
            <person name="Jeske O."/>
            <person name="Meyerdierks A."/>
            <person name="Storesund J.E."/>
            <person name="Kallscheuer N."/>
            <person name="Luecker S."/>
            <person name="Lage O.M."/>
            <person name="Pohl T."/>
            <person name="Merkel B.J."/>
            <person name="Hornburger P."/>
            <person name="Mueller R.-W."/>
            <person name="Bruemmer F."/>
            <person name="Labrenz M."/>
            <person name="Spormann A.M."/>
            <person name="Op den Camp H."/>
            <person name="Overmann J."/>
            <person name="Amann R."/>
            <person name="Jetten M.S.M."/>
            <person name="Mascher T."/>
            <person name="Medema M.H."/>
            <person name="Devos D.P."/>
            <person name="Kaster A.-K."/>
            <person name="Ovreas L."/>
            <person name="Rohde M."/>
            <person name="Galperin M.Y."/>
            <person name="Jogler C."/>
        </authorList>
    </citation>
    <scope>NUCLEOTIDE SEQUENCE [LARGE SCALE GENOMIC DNA]</scope>
    <source>
        <strain evidence="2 3">Enr13</strain>
    </source>
</reference>
<evidence type="ECO:0000313" key="2">
    <source>
        <dbReference type="EMBL" id="QDV42941.1"/>
    </source>
</evidence>
<keyword evidence="3" id="KW-1185">Reference proteome</keyword>
<feature type="region of interest" description="Disordered" evidence="1">
    <location>
        <begin position="1"/>
        <end position="37"/>
    </location>
</feature>
<feature type="compositionally biased region" description="Polar residues" evidence="1">
    <location>
        <begin position="1"/>
        <end position="14"/>
    </location>
</feature>